<keyword evidence="1" id="KW-0472">Membrane</keyword>
<evidence type="ECO:0000313" key="3">
    <source>
        <dbReference type="Proteomes" id="UP000003423"/>
    </source>
</evidence>
<evidence type="ECO:0000256" key="1">
    <source>
        <dbReference type="SAM" id="Phobius"/>
    </source>
</evidence>
<keyword evidence="1" id="KW-1133">Transmembrane helix</keyword>
<evidence type="ECO:0000313" key="2">
    <source>
        <dbReference type="EMBL" id="EIJ64897.1"/>
    </source>
</evidence>
<gene>
    <name evidence="2" type="ORF">BD31_I0915</name>
</gene>
<keyword evidence="3" id="KW-1185">Reference proteome</keyword>
<proteinExistence type="predicted"/>
<dbReference type="Proteomes" id="UP000003423">
    <property type="component" value="Unassembled WGS sequence"/>
</dbReference>
<dbReference type="RefSeq" id="WP_008301693.1">
    <property type="nucleotide sequence ID" value="NZ_AEXL02000168.1"/>
</dbReference>
<sequence length="134" mass="15228">MSFIATGAALAGTIIGIVLVIIVAIMIIVAVVNWYVQNQEYVQRNVKNVKEVVPDIVDSITKLCGLEDHIMSQLDQAFANTLVDPKAREIANRIIQGEKLSDCDWYEFINHLNEWEKRKLRVYDFICDLSSCLK</sequence>
<dbReference type="AlphaFoldDB" id="I3CZK4"/>
<reference evidence="2 3" key="1">
    <citation type="journal article" date="2012" name="J. Bacteriol.">
        <title>Genome sequence of "Candidatus Nitrosopumilus salaria" BD31, an ammonia-oxidizing archaeon from the San Francisco Bay estuary.</title>
        <authorList>
            <person name="Mosier A.C."/>
            <person name="Allen E.E."/>
            <person name="Kim M."/>
            <person name="Ferriera S."/>
            <person name="Francis C.A."/>
        </authorList>
    </citation>
    <scope>NUCLEOTIDE SEQUENCE [LARGE SCALE GENOMIC DNA]</scope>
    <source>
        <strain evidence="2 3">BD31</strain>
    </source>
</reference>
<feature type="transmembrane region" description="Helical" evidence="1">
    <location>
        <begin position="7"/>
        <end position="36"/>
    </location>
</feature>
<comment type="caution">
    <text evidence="2">The sequence shown here is derived from an EMBL/GenBank/DDBJ whole genome shotgun (WGS) entry which is preliminary data.</text>
</comment>
<accession>I3CZK4</accession>
<dbReference type="OrthoDB" id="381841at2157"/>
<dbReference type="EMBL" id="AEXL02000168">
    <property type="protein sequence ID" value="EIJ64897.1"/>
    <property type="molecule type" value="Genomic_DNA"/>
</dbReference>
<organism evidence="2 3">
    <name type="scientific">Candidatus Nitrosopumilus salarius BD31</name>
    <dbReference type="NCBI Taxonomy" id="859350"/>
    <lineage>
        <taxon>Archaea</taxon>
        <taxon>Nitrososphaerota</taxon>
        <taxon>Nitrososphaeria</taxon>
        <taxon>Nitrosopumilales</taxon>
        <taxon>Nitrosopumilaceae</taxon>
        <taxon>Nitrosopumilus</taxon>
    </lineage>
</organism>
<name>I3CZK4_9ARCH</name>
<dbReference type="PATRIC" id="fig|859350.6.peg.2010"/>
<protein>
    <submittedName>
        <fullName evidence="2">Uncharacterized protein</fullName>
    </submittedName>
</protein>
<keyword evidence="1" id="KW-0812">Transmembrane</keyword>